<proteinExistence type="predicted"/>
<sequence length="281" mass="30049">GWIDLARSPVQADRIAAGVRARHAVGLTDDDVRWVGADEARAICNATDVAGGWFNPHVAAIHPCRLVRGLAEAVEQLGGTIHEETAVRSIRPGLVTTDRGAVRADVVVRATEGYTRDLAGHRRTIVPVYSLMVATEPLPDTVWDEIGLAGRPTFGDGRNLIIYGQRTDDGRIAMGGRGAPYRYGSKVVSTTDVHHPVHDAVEDTLRQMFPVLGDAAITHRWGGVMGLPRDWTPSVGFDRSTGLAWGGGYVGDGVATAKLAGHTIAELVTGTDSPRTDLPWV</sequence>
<dbReference type="Gene3D" id="3.50.50.60">
    <property type="entry name" value="FAD/NAD(P)-binding domain"/>
    <property type="match status" value="1"/>
</dbReference>
<organism evidence="2">
    <name type="scientific">marine metagenome</name>
    <dbReference type="NCBI Taxonomy" id="408172"/>
    <lineage>
        <taxon>unclassified sequences</taxon>
        <taxon>metagenomes</taxon>
        <taxon>ecological metagenomes</taxon>
    </lineage>
</organism>
<dbReference type="SUPFAM" id="SSF51905">
    <property type="entry name" value="FAD/NAD(P)-binding domain"/>
    <property type="match status" value="1"/>
</dbReference>
<dbReference type="EMBL" id="UINC01155502">
    <property type="protein sequence ID" value="SVD51383.1"/>
    <property type="molecule type" value="Genomic_DNA"/>
</dbReference>
<dbReference type="Pfam" id="PF01266">
    <property type="entry name" value="DAO"/>
    <property type="match status" value="1"/>
</dbReference>
<dbReference type="PANTHER" id="PTHR13847:SF285">
    <property type="entry name" value="FAD DEPENDENT OXIDOREDUCTASE DOMAIN-CONTAINING PROTEIN"/>
    <property type="match status" value="1"/>
</dbReference>
<gene>
    <name evidence="2" type="ORF">METZ01_LOCUS404237</name>
</gene>
<dbReference type="InterPro" id="IPR006076">
    <property type="entry name" value="FAD-dep_OxRdtase"/>
</dbReference>
<feature type="non-terminal residue" evidence="2">
    <location>
        <position position="281"/>
    </location>
</feature>
<evidence type="ECO:0000313" key="2">
    <source>
        <dbReference type="EMBL" id="SVD51383.1"/>
    </source>
</evidence>
<protein>
    <recommendedName>
        <fullName evidence="1">FAD dependent oxidoreductase domain-containing protein</fullName>
    </recommendedName>
</protein>
<dbReference type="Gene3D" id="3.30.9.10">
    <property type="entry name" value="D-Amino Acid Oxidase, subunit A, domain 2"/>
    <property type="match status" value="1"/>
</dbReference>
<dbReference type="InterPro" id="IPR036188">
    <property type="entry name" value="FAD/NAD-bd_sf"/>
</dbReference>
<dbReference type="AlphaFoldDB" id="A0A382VY12"/>
<name>A0A382VY12_9ZZZZ</name>
<dbReference type="GO" id="GO:0005737">
    <property type="term" value="C:cytoplasm"/>
    <property type="evidence" value="ECO:0007669"/>
    <property type="project" value="TreeGrafter"/>
</dbReference>
<reference evidence="2" key="1">
    <citation type="submission" date="2018-05" db="EMBL/GenBank/DDBJ databases">
        <authorList>
            <person name="Lanie J.A."/>
            <person name="Ng W.-L."/>
            <person name="Kazmierczak K.M."/>
            <person name="Andrzejewski T.M."/>
            <person name="Davidsen T.M."/>
            <person name="Wayne K.J."/>
            <person name="Tettelin H."/>
            <person name="Glass J.I."/>
            <person name="Rusch D."/>
            <person name="Podicherti R."/>
            <person name="Tsui H.-C.T."/>
            <person name="Winkler M.E."/>
        </authorList>
    </citation>
    <scope>NUCLEOTIDE SEQUENCE</scope>
</reference>
<feature type="domain" description="FAD dependent oxidoreductase" evidence="1">
    <location>
        <begin position="1"/>
        <end position="267"/>
    </location>
</feature>
<evidence type="ECO:0000259" key="1">
    <source>
        <dbReference type="Pfam" id="PF01266"/>
    </source>
</evidence>
<dbReference type="PANTHER" id="PTHR13847">
    <property type="entry name" value="SARCOSINE DEHYDROGENASE-RELATED"/>
    <property type="match status" value="1"/>
</dbReference>
<accession>A0A382VY12</accession>
<feature type="non-terminal residue" evidence="2">
    <location>
        <position position="1"/>
    </location>
</feature>